<evidence type="ECO:0000256" key="2">
    <source>
        <dbReference type="ARBA" id="ARBA00022900"/>
    </source>
</evidence>
<keyword evidence="3" id="KW-1015">Disulfide bond</keyword>
<dbReference type="GO" id="GO:0004867">
    <property type="term" value="F:serine-type endopeptidase inhibitor activity"/>
    <property type="evidence" value="ECO:0007669"/>
    <property type="project" value="UniProtKB-KW"/>
</dbReference>
<dbReference type="Pfam" id="PF00014">
    <property type="entry name" value="Kunitz_BPTI"/>
    <property type="match status" value="1"/>
</dbReference>
<dbReference type="PANTHER" id="PTHR10083">
    <property type="entry name" value="KUNITZ-TYPE PROTEASE INHIBITOR-RELATED"/>
    <property type="match status" value="1"/>
</dbReference>
<dbReference type="InterPro" id="IPR050098">
    <property type="entry name" value="TFPI/VKTCI-like"/>
</dbReference>
<evidence type="ECO:0000256" key="4">
    <source>
        <dbReference type="SAM" id="SignalP"/>
    </source>
</evidence>
<organism evidence="6 7">
    <name type="scientific">Glossina palpalis gambiensis</name>
    <dbReference type="NCBI Taxonomy" id="67801"/>
    <lineage>
        <taxon>Eukaryota</taxon>
        <taxon>Metazoa</taxon>
        <taxon>Ecdysozoa</taxon>
        <taxon>Arthropoda</taxon>
        <taxon>Hexapoda</taxon>
        <taxon>Insecta</taxon>
        <taxon>Pterygota</taxon>
        <taxon>Neoptera</taxon>
        <taxon>Endopterygota</taxon>
        <taxon>Diptera</taxon>
        <taxon>Brachycera</taxon>
        <taxon>Muscomorpha</taxon>
        <taxon>Hippoboscoidea</taxon>
        <taxon>Glossinidae</taxon>
        <taxon>Glossina</taxon>
    </lineage>
</organism>
<dbReference type="InterPro" id="IPR002223">
    <property type="entry name" value="Kunitz_BPTI"/>
</dbReference>
<dbReference type="GO" id="GO:0005615">
    <property type="term" value="C:extracellular space"/>
    <property type="evidence" value="ECO:0007669"/>
    <property type="project" value="TreeGrafter"/>
</dbReference>
<dbReference type="PROSITE" id="PS00280">
    <property type="entry name" value="BPTI_KUNITZ_1"/>
    <property type="match status" value="1"/>
</dbReference>
<feature type="signal peptide" evidence="4">
    <location>
        <begin position="1"/>
        <end position="20"/>
    </location>
</feature>
<keyword evidence="1" id="KW-0646">Protease inhibitor</keyword>
<keyword evidence="7" id="KW-1185">Reference proteome</keyword>
<evidence type="ECO:0000256" key="1">
    <source>
        <dbReference type="ARBA" id="ARBA00022690"/>
    </source>
</evidence>
<evidence type="ECO:0000256" key="3">
    <source>
        <dbReference type="ARBA" id="ARBA00023157"/>
    </source>
</evidence>
<evidence type="ECO:0000259" key="5">
    <source>
        <dbReference type="PROSITE" id="PS50279"/>
    </source>
</evidence>
<reference evidence="7" key="1">
    <citation type="submission" date="2015-01" db="EMBL/GenBank/DDBJ databases">
        <authorList>
            <person name="Aksoy S."/>
            <person name="Warren W."/>
            <person name="Wilson R.K."/>
        </authorList>
    </citation>
    <scope>NUCLEOTIDE SEQUENCE [LARGE SCALE GENOMIC DNA]</scope>
    <source>
        <strain evidence="7">IAEA</strain>
    </source>
</reference>
<sequence>MKFLLLFFLSIVALAISQRAEDICRMPHSANTYDAGHCSTGGQPLWSYDASVNSCVKFYYFGCEGNDNRFLTKTQCELLCKKSEGFSFRHLT</sequence>
<feature type="chain" id="PRO_5008404384" description="BPTI/Kunitz inhibitor domain-containing protein" evidence="4">
    <location>
        <begin position="21"/>
        <end position="92"/>
    </location>
</feature>
<evidence type="ECO:0000313" key="7">
    <source>
        <dbReference type="Proteomes" id="UP000092460"/>
    </source>
</evidence>
<reference evidence="6" key="2">
    <citation type="submission" date="2020-05" db="UniProtKB">
        <authorList>
            <consortium name="EnsemblMetazoa"/>
        </authorList>
    </citation>
    <scope>IDENTIFICATION</scope>
    <source>
        <strain evidence="6">IAEA</strain>
    </source>
</reference>
<dbReference type="EnsemblMetazoa" id="GPPI013616-RA">
    <property type="protein sequence ID" value="GPPI013616-PA"/>
    <property type="gene ID" value="GPPI013616"/>
</dbReference>
<evidence type="ECO:0000313" key="6">
    <source>
        <dbReference type="EnsemblMetazoa" id="GPPI013616-PA"/>
    </source>
</evidence>
<dbReference type="Gene3D" id="4.10.410.10">
    <property type="entry name" value="Pancreatic trypsin inhibitor Kunitz domain"/>
    <property type="match status" value="1"/>
</dbReference>
<dbReference type="PROSITE" id="PS50279">
    <property type="entry name" value="BPTI_KUNITZ_2"/>
    <property type="match status" value="1"/>
</dbReference>
<keyword evidence="4" id="KW-0732">Signal</keyword>
<dbReference type="SMART" id="SM00131">
    <property type="entry name" value="KU"/>
    <property type="match status" value="1"/>
</dbReference>
<dbReference type="STRING" id="67801.A0A1B0AZ74"/>
<dbReference type="PANTHER" id="PTHR10083:SF374">
    <property type="entry name" value="BPTI_KUNITZ INHIBITOR DOMAIN-CONTAINING PROTEIN"/>
    <property type="match status" value="1"/>
</dbReference>
<dbReference type="Proteomes" id="UP000092460">
    <property type="component" value="Unassembled WGS sequence"/>
</dbReference>
<accession>A0A1B0AZ74</accession>
<name>A0A1B0AZ74_9MUSC</name>
<keyword evidence="2" id="KW-0722">Serine protease inhibitor</keyword>
<dbReference type="VEuPathDB" id="VectorBase:GPPI013616"/>
<dbReference type="AlphaFoldDB" id="A0A1B0AZ74"/>
<dbReference type="EMBL" id="JXJN01006200">
    <property type="status" value="NOT_ANNOTATED_CDS"/>
    <property type="molecule type" value="Genomic_DNA"/>
</dbReference>
<dbReference type="SUPFAM" id="SSF57362">
    <property type="entry name" value="BPTI-like"/>
    <property type="match status" value="1"/>
</dbReference>
<protein>
    <recommendedName>
        <fullName evidence="5">BPTI/Kunitz inhibitor domain-containing protein</fullName>
    </recommendedName>
</protein>
<proteinExistence type="predicted"/>
<feature type="domain" description="BPTI/Kunitz inhibitor" evidence="5">
    <location>
        <begin position="24"/>
        <end position="80"/>
    </location>
</feature>
<dbReference type="InterPro" id="IPR020901">
    <property type="entry name" value="Prtase_inh_Kunz-CS"/>
</dbReference>
<dbReference type="InterPro" id="IPR036880">
    <property type="entry name" value="Kunitz_BPTI_sf"/>
</dbReference>